<feature type="domain" description="Helicase ATP-binding" evidence="14">
    <location>
        <begin position="197"/>
        <end position="376"/>
    </location>
</feature>
<keyword evidence="7 12" id="KW-0067">ATP-binding</keyword>
<dbReference type="PROSITE" id="PS00039">
    <property type="entry name" value="DEAD_ATP_HELICASE"/>
    <property type="match status" value="1"/>
</dbReference>
<evidence type="ECO:0000256" key="11">
    <source>
        <dbReference type="PROSITE-ProRule" id="PRU00552"/>
    </source>
</evidence>
<feature type="domain" description="DEAD-box RNA helicase Q" evidence="16">
    <location>
        <begin position="166"/>
        <end position="194"/>
    </location>
</feature>
<reference evidence="18" key="1">
    <citation type="journal article" date="2010" name="Genome Res.">
        <title>Population genomic sequencing of Coccidioides fungi reveals recent hybridization and transposon control.</title>
        <authorList>
            <person name="Neafsey D.E."/>
            <person name="Barker B.M."/>
            <person name="Sharpton T.J."/>
            <person name="Stajich J.E."/>
            <person name="Park D.J."/>
            <person name="Whiston E."/>
            <person name="Hung C.-Y."/>
            <person name="McMahan C."/>
            <person name="White J."/>
            <person name="Sykes S."/>
            <person name="Heiman D."/>
            <person name="Young S."/>
            <person name="Zeng Q."/>
            <person name="Abouelleil A."/>
            <person name="Aftuck L."/>
            <person name="Bessette D."/>
            <person name="Brown A."/>
            <person name="FitzGerald M."/>
            <person name="Lui A."/>
            <person name="Macdonald J.P."/>
            <person name="Priest M."/>
            <person name="Orbach M.J."/>
            <person name="Galgiani J.N."/>
            <person name="Kirkland T.N."/>
            <person name="Cole G.T."/>
            <person name="Birren B.W."/>
            <person name="Henn M.R."/>
            <person name="Taylor J.W."/>
            <person name="Rounsley S.D."/>
        </authorList>
    </citation>
    <scope>NUCLEOTIDE SEQUENCE [LARGE SCALE GENOMIC DNA]</scope>
    <source>
        <strain evidence="18">RMSCC 2394</strain>
    </source>
</reference>
<keyword evidence="4 12" id="KW-0547">Nucleotide-binding</keyword>
<dbReference type="PROSITE" id="PS51192">
    <property type="entry name" value="HELICASE_ATP_BIND_1"/>
    <property type="match status" value="1"/>
</dbReference>
<dbReference type="EMBL" id="DS028097">
    <property type="protein sequence ID" value="KMP08011.1"/>
    <property type="molecule type" value="Genomic_DNA"/>
</dbReference>
<dbReference type="PROSITE" id="PS51194">
    <property type="entry name" value="HELICASE_CTER"/>
    <property type="match status" value="1"/>
</dbReference>
<dbReference type="Gene3D" id="3.40.50.300">
    <property type="entry name" value="P-loop containing nucleotide triphosphate hydrolases"/>
    <property type="match status" value="2"/>
</dbReference>
<dbReference type="CDD" id="cd17955">
    <property type="entry name" value="DEADc_DDX49"/>
    <property type="match status" value="1"/>
</dbReference>
<dbReference type="InterPro" id="IPR014001">
    <property type="entry name" value="Helicase_ATP-bd"/>
</dbReference>
<keyword evidence="9" id="KW-0539">Nucleus</keyword>
<dbReference type="SMART" id="SM00490">
    <property type="entry name" value="HELICc"/>
    <property type="match status" value="1"/>
</dbReference>
<dbReference type="InterPro" id="IPR014014">
    <property type="entry name" value="RNA_helicase_DEAD_Q_motif"/>
</dbReference>
<proteinExistence type="inferred from homology"/>
<comment type="subcellular location">
    <subcellularLocation>
        <location evidence="1">Nucleus</location>
    </subcellularLocation>
</comment>
<accession>A0A0J6YH69</accession>
<evidence type="ECO:0000259" key="14">
    <source>
        <dbReference type="PROSITE" id="PS51192"/>
    </source>
</evidence>
<dbReference type="SUPFAM" id="SSF52540">
    <property type="entry name" value="P-loop containing nucleoside triphosphate hydrolases"/>
    <property type="match status" value="1"/>
</dbReference>
<dbReference type="InterPro" id="IPR011545">
    <property type="entry name" value="DEAD/DEAH_box_helicase_dom"/>
</dbReference>
<dbReference type="Proteomes" id="UP000054565">
    <property type="component" value="Unassembled WGS sequence"/>
</dbReference>
<dbReference type="SMART" id="SM00487">
    <property type="entry name" value="DEXDc"/>
    <property type="match status" value="1"/>
</dbReference>
<comment type="catalytic activity">
    <reaction evidence="10">
        <text>ATP + H2O = ADP + phosphate + H(+)</text>
        <dbReference type="Rhea" id="RHEA:13065"/>
        <dbReference type="ChEBI" id="CHEBI:15377"/>
        <dbReference type="ChEBI" id="CHEBI:15378"/>
        <dbReference type="ChEBI" id="CHEBI:30616"/>
        <dbReference type="ChEBI" id="CHEBI:43474"/>
        <dbReference type="ChEBI" id="CHEBI:456216"/>
        <dbReference type="EC" id="3.6.4.13"/>
    </reaction>
</comment>
<dbReference type="GO" id="GO:0005524">
    <property type="term" value="F:ATP binding"/>
    <property type="evidence" value="ECO:0007669"/>
    <property type="project" value="UniProtKB-KW"/>
</dbReference>
<evidence type="ECO:0000256" key="4">
    <source>
        <dbReference type="ARBA" id="ARBA00022741"/>
    </source>
</evidence>
<evidence type="ECO:0000256" key="6">
    <source>
        <dbReference type="ARBA" id="ARBA00022806"/>
    </source>
</evidence>
<dbReference type="OrthoDB" id="10261904at2759"/>
<evidence type="ECO:0000259" key="16">
    <source>
        <dbReference type="PROSITE" id="PS51195"/>
    </source>
</evidence>
<dbReference type="PANTHER" id="PTHR47959">
    <property type="entry name" value="ATP-DEPENDENT RNA HELICASE RHLE-RELATED"/>
    <property type="match status" value="1"/>
</dbReference>
<evidence type="ECO:0000256" key="12">
    <source>
        <dbReference type="RuleBase" id="RU000492"/>
    </source>
</evidence>
<dbReference type="GO" id="GO:0016787">
    <property type="term" value="F:hydrolase activity"/>
    <property type="evidence" value="ECO:0007669"/>
    <property type="project" value="UniProtKB-KW"/>
</dbReference>
<dbReference type="PANTHER" id="PTHR47959:SF24">
    <property type="entry name" value="ATP-DEPENDENT RNA HELICASE"/>
    <property type="match status" value="1"/>
</dbReference>
<feature type="short sequence motif" description="Q motif" evidence="11">
    <location>
        <begin position="166"/>
        <end position="194"/>
    </location>
</feature>
<dbReference type="InterPro" id="IPR000629">
    <property type="entry name" value="RNA-helicase_DEAD-box_CS"/>
</dbReference>
<dbReference type="Pfam" id="PF00270">
    <property type="entry name" value="DEAD"/>
    <property type="match status" value="1"/>
</dbReference>
<keyword evidence="8" id="KW-0694">RNA-binding</keyword>
<evidence type="ECO:0000256" key="13">
    <source>
        <dbReference type="SAM" id="MobiDB-lite"/>
    </source>
</evidence>
<feature type="domain" description="Helicase C-terminal" evidence="15">
    <location>
        <begin position="408"/>
        <end position="558"/>
    </location>
</feature>
<name>A0A0J6YH69_COCIT</name>
<evidence type="ECO:0000313" key="17">
    <source>
        <dbReference type="EMBL" id="KMP08011.1"/>
    </source>
</evidence>
<dbReference type="Pfam" id="PF00271">
    <property type="entry name" value="Helicase_C"/>
    <property type="match status" value="1"/>
</dbReference>
<evidence type="ECO:0000256" key="5">
    <source>
        <dbReference type="ARBA" id="ARBA00022801"/>
    </source>
</evidence>
<dbReference type="STRING" id="404692.A0A0J6YH69"/>
<dbReference type="InterPro" id="IPR050079">
    <property type="entry name" value="DEAD_box_RNA_helicase"/>
</dbReference>
<keyword evidence="6 12" id="KW-0347">Helicase</keyword>
<evidence type="ECO:0000256" key="10">
    <source>
        <dbReference type="ARBA" id="ARBA00047984"/>
    </source>
</evidence>
<dbReference type="GO" id="GO:0010467">
    <property type="term" value="P:gene expression"/>
    <property type="evidence" value="ECO:0007669"/>
    <property type="project" value="UniProtKB-ARBA"/>
</dbReference>
<dbReference type="GO" id="GO:0003723">
    <property type="term" value="F:RNA binding"/>
    <property type="evidence" value="ECO:0007669"/>
    <property type="project" value="UniProtKB-KW"/>
</dbReference>
<dbReference type="GO" id="GO:0005829">
    <property type="term" value="C:cytosol"/>
    <property type="evidence" value="ECO:0007669"/>
    <property type="project" value="TreeGrafter"/>
</dbReference>
<dbReference type="InterPro" id="IPR001650">
    <property type="entry name" value="Helicase_C-like"/>
</dbReference>
<comment type="similarity">
    <text evidence="12">Belongs to the DEAD box helicase family.</text>
</comment>
<keyword evidence="3" id="KW-0690">Ribosome biogenesis</keyword>
<gene>
    <name evidence="17" type="ORF">CIRG_07692</name>
</gene>
<evidence type="ECO:0000259" key="15">
    <source>
        <dbReference type="PROSITE" id="PS51194"/>
    </source>
</evidence>
<evidence type="ECO:0000256" key="3">
    <source>
        <dbReference type="ARBA" id="ARBA00022517"/>
    </source>
</evidence>
<evidence type="ECO:0000256" key="8">
    <source>
        <dbReference type="ARBA" id="ARBA00022884"/>
    </source>
</evidence>
<dbReference type="GO" id="GO:0003724">
    <property type="term" value="F:RNA helicase activity"/>
    <property type="evidence" value="ECO:0007669"/>
    <property type="project" value="UniProtKB-EC"/>
</dbReference>
<dbReference type="AlphaFoldDB" id="A0A0J6YH69"/>
<dbReference type="GO" id="GO:0042254">
    <property type="term" value="P:ribosome biogenesis"/>
    <property type="evidence" value="ECO:0007669"/>
    <property type="project" value="UniProtKB-KW"/>
</dbReference>
<dbReference type="CDD" id="cd18787">
    <property type="entry name" value="SF2_C_DEAD"/>
    <property type="match status" value="1"/>
</dbReference>
<evidence type="ECO:0000256" key="7">
    <source>
        <dbReference type="ARBA" id="ARBA00022840"/>
    </source>
</evidence>
<evidence type="ECO:0000256" key="1">
    <source>
        <dbReference type="ARBA" id="ARBA00004123"/>
    </source>
</evidence>
<dbReference type="GO" id="GO:0005634">
    <property type="term" value="C:nucleus"/>
    <property type="evidence" value="ECO:0007669"/>
    <property type="project" value="UniProtKB-SubCell"/>
</dbReference>
<evidence type="ECO:0000256" key="2">
    <source>
        <dbReference type="ARBA" id="ARBA00012552"/>
    </source>
</evidence>
<evidence type="ECO:0000313" key="18">
    <source>
        <dbReference type="Proteomes" id="UP000054565"/>
    </source>
</evidence>
<dbReference type="InterPro" id="IPR027417">
    <property type="entry name" value="P-loop_NTPase"/>
</dbReference>
<organism evidence="17 18">
    <name type="scientific">Coccidioides immitis RMSCC 2394</name>
    <dbReference type="NCBI Taxonomy" id="404692"/>
    <lineage>
        <taxon>Eukaryota</taxon>
        <taxon>Fungi</taxon>
        <taxon>Dikarya</taxon>
        <taxon>Ascomycota</taxon>
        <taxon>Pezizomycotina</taxon>
        <taxon>Eurotiomycetes</taxon>
        <taxon>Eurotiomycetidae</taxon>
        <taxon>Onygenales</taxon>
        <taxon>Onygenaceae</taxon>
        <taxon>Coccidioides</taxon>
    </lineage>
</organism>
<protein>
    <recommendedName>
        <fullName evidence="2">RNA helicase</fullName>
        <ecNumber evidence="2">3.6.4.13</ecNumber>
    </recommendedName>
</protein>
<dbReference type="EC" id="3.6.4.13" evidence="2"/>
<dbReference type="PROSITE" id="PS51195">
    <property type="entry name" value="Q_MOTIF"/>
    <property type="match status" value="1"/>
</dbReference>
<feature type="region of interest" description="Disordered" evidence="13">
    <location>
        <begin position="62"/>
        <end position="151"/>
    </location>
</feature>
<evidence type="ECO:0000256" key="9">
    <source>
        <dbReference type="ARBA" id="ARBA00023242"/>
    </source>
</evidence>
<feature type="compositionally biased region" description="Basic and acidic residues" evidence="13">
    <location>
        <begin position="64"/>
        <end position="81"/>
    </location>
</feature>
<keyword evidence="5 12" id="KW-0378">Hydrolase</keyword>
<sequence length="596" mass="65714">MSFVIAHINRLIDVYTLLDVHIAVSESTWLSILGRKHFNGGLSNLKARNRWKEEWKANLTMAPRIERHTGPEEDREEEIHSHQSPSVSGDDDGVEISERPPKRRRLSDSESSEDDPFVPQQPLPTLSRIKKKSDLSAAKGPDRNADQPDPVTAKDAFAMGLQSMDSSFSSLGLAPWLVGSLSAMAIRRPTAIQRACIPEILKGRDCIGGSRTGSGKTVAFAAPILHRWSEDPFGIFAVVLTPTRELALQIFEQFKAISAPQSLKPVLITGGSEMRPQAIALSTRPHVVIATPGRLADHIKTSGQDTIYGLNRVRMVVLDEADRLLASGPGSMLPDVETCLSALPPSTSRQTLLFTATVTQEVRALKSMPRPKDRLPIFVTEISTENNTTIPPTLKQCYLQVPMTHREAFLHVLLSTDANSYKPAIIFCNRTKTADLLDRLLRRLGHRVTSLHSLLPQSERTSNLARFRASAARLLVATDVAARGLDIPSVGLVVNFDVPRNPDDYIHRVGRTARAGREGEAITLVGQRDVQLVLAIEERVGRQMVAWEEEGVSIEGRIVRGGLLKDVGGAKREALGEIEEGRDVLGRRVRKLKKTR</sequence>